<dbReference type="Proteomes" id="UP001575105">
    <property type="component" value="Unassembled WGS sequence"/>
</dbReference>
<reference evidence="1 2" key="1">
    <citation type="submission" date="2024-08" db="EMBL/GenBank/DDBJ databases">
        <title>Whole-genome sequencing of halo(alkali)philic microorganisms from hypersaline lakes.</title>
        <authorList>
            <person name="Sorokin D.Y."/>
            <person name="Merkel A.Y."/>
            <person name="Messina E."/>
            <person name="Yakimov M."/>
        </authorList>
    </citation>
    <scope>NUCLEOTIDE SEQUENCE [LARGE SCALE GENOMIC DNA]</scope>
    <source>
        <strain evidence="1 2">AB-hyl4</strain>
    </source>
</reference>
<protein>
    <submittedName>
        <fullName evidence="1">Uncharacterized protein</fullName>
    </submittedName>
</protein>
<proteinExistence type="predicted"/>
<evidence type="ECO:0000313" key="1">
    <source>
        <dbReference type="EMBL" id="MFA9478086.1"/>
    </source>
</evidence>
<comment type="caution">
    <text evidence="1">The sequence shown here is derived from an EMBL/GenBank/DDBJ whole genome shotgun (WGS) entry which is preliminary data.</text>
</comment>
<organism evidence="1 2">
    <name type="scientific">Natronomicrosphaera hydrolytica</name>
    <dbReference type="NCBI Taxonomy" id="3242702"/>
    <lineage>
        <taxon>Bacteria</taxon>
        <taxon>Pseudomonadati</taxon>
        <taxon>Planctomycetota</taxon>
        <taxon>Phycisphaerae</taxon>
        <taxon>Phycisphaerales</taxon>
        <taxon>Phycisphaeraceae</taxon>
        <taxon>Natronomicrosphaera</taxon>
    </lineage>
</organism>
<sequence>MPPPKQKFKRFRGPLGQAIVHGVAIIIGALLTGTDVAILRESFCPIHVGQKRFRGPRPNIRDHLKQFCLQ</sequence>
<evidence type="ECO:0000313" key="2">
    <source>
        <dbReference type="Proteomes" id="UP001575105"/>
    </source>
</evidence>
<name>A0ABV4U3H3_9BACT</name>
<dbReference type="RefSeq" id="WP_425345013.1">
    <property type="nucleotide sequence ID" value="NZ_JBGUBD010000004.1"/>
</dbReference>
<gene>
    <name evidence="1" type="ORF">ACERK3_07220</name>
</gene>
<dbReference type="EMBL" id="JBGUBD010000004">
    <property type="protein sequence ID" value="MFA9478086.1"/>
    <property type="molecule type" value="Genomic_DNA"/>
</dbReference>
<keyword evidence="2" id="KW-1185">Reference proteome</keyword>
<accession>A0ABV4U3H3</accession>